<organism evidence="5 6">
    <name type="scientific">Mangrovihabitans endophyticus</name>
    <dbReference type="NCBI Taxonomy" id="1751298"/>
    <lineage>
        <taxon>Bacteria</taxon>
        <taxon>Bacillati</taxon>
        <taxon>Actinomycetota</taxon>
        <taxon>Actinomycetes</taxon>
        <taxon>Micromonosporales</taxon>
        <taxon>Micromonosporaceae</taxon>
        <taxon>Mangrovihabitans</taxon>
    </lineage>
</organism>
<keyword evidence="6" id="KW-1185">Reference proteome</keyword>
<protein>
    <submittedName>
        <fullName evidence="5">Transcriptional regulator</fullName>
    </submittedName>
</protein>
<keyword evidence="1" id="KW-0805">Transcription regulation</keyword>
<accession>A0A8J3C473</accession>
<name>A0A8J3C473_9ACTN</name>
<dbReference type="SMART" id="SM00347">
    <property type="entry name" value="HTH_MARR"/>
    <property type="match status" value="1"/>
</dbReference>
<dbReference type="GO" id="GO:0003677">
    <property type="term" value="F:DNA binding"/>
    <property type="evidence" value="ECO:0007669"/>
    <property type="project" value="UniProtKB-KW"/>
</dbReference>
<dbReference type="EMBL" id="BMMX01000025">
    <property type="protein sequence ID" value="GGL06105.1"/>
    <property type="molecule type" value="Genomic_DNA"/>
</dbReference>
<evidence type="ECO:0000256" key="2">
    <source>
        <dbReference type="ARBA" id="ARBA00023125"/>
    </source>
</evidence>
<evidence type="ECO:0000313" key="6">
    <source>
        <dbReference type="Proteomes" id="UP000656042"/>
    </source>
</evidence>
<gene>
    <name evidence="5" type="ORF">GCM10012284_45450</name>
</gene>
<dbReference type="CDD" id="cd00090">
    <property type="entry name" value="HTH_ARSR"/>
    <property type="match status" value="1"/>
</dbReference>
<dbReference type="InterPro" id="IPR036390">
    <property type="entry name" value="WH_DNA-bd_sf"/>
</dbReference>
<keyword evidence="2" id="KW-0238">DNA-binding</keyword>
<dbReference type="Pfam" id="PF12802">
    <property type="entry name" value="MarR_2"/>
    <property type="match status" value="1"/>
</dbReference>
<feature type="domain" description="HTH marR-type" evidence="4">
    <location>
        <begin position="1"/>
        <end position="129"/>
    </location>
</feature>
<dbReference type="AlphaFoldDB" id="A0A8J3C473"/>
<dbReference type="PROSITE" id="PS50995">
    <property type="entry name" value="HTH_MARR_2"/>
    <property type="match status" value="1"/>
</dbReference>
<dbReference type="GO" id="GO:0003700">
    <property type="term" value="F:DNA-binding transcription factor activity"/>
    <property type="evidence" value="ECO:0007669"/>
    <property type="project" value="InterPro"/>
</dbReference>
<dbReference type="Gene3D" id="1.10.10.10">
    <property type="entry name" value="Winged helix-like DNA-binding domain superfamily/Winged helix DNA-binding domain"/>
    <property type="match status" value="1"/>
</dbReference>
<dbReference type="InterPro" id="IPR000835">
    <property type="entry name" value="HTH_MarR-typ"/>
</dbReference>
<proteinExistence type="predicted"/>
<reference evidence="5" key="2">
    <citation type="submission" date="2020-09" db="EMBL/GenBank/DDBJ databases">
        <authorList>
            <person name="Sun Q."/>
            <person name="Zhou Y."/>
        </authorList>
    </citation>
    <scope>NUCLEOTIDE SEQUENCE</scope>
    <source>
        <strain evidence="5">CGMCC 4.7299</strain>
    </source>
</reference>
<dbReference type="Proteomes" id="UP000656042">
    <property type="component" value="Unassembled WGS sequence"/>
</dbReference>
<dbReference type="PANTHER" id="PTHR42756:SF1">
    <property type="entry name" value="TRANSCRIPTIONAL REPRESSOR OF EMRAB OPERON"/>
    <property type="match status" value="1"/>
</dbReference>
<dbReference type="InterPro" id="IPR011991">
    <property type="entry name" value="ArsR-like_HTH"/>
</dbReference>
<sequence length="137" mass="15276">MCTSLRMATRSINRLYDRALAAVGMRVTGYSILSRLADEGPMSVSHLARRLGMERTTCTREAAPLIDAGLVDMVPGSDRRRRVLRLTELGARKRAQAFPLWKDVQQRLADDFGGTDIDALLERLHRLQASGDRLSPP</sequence>
<reference evidence="5" key="1">
    <citation type="journal article" date="2014" name="Int. J. Syst. Evol. Microbiol.">
        <title>Complete genome sequence of Corynebacterium casei LMG S-19264T (=DSM 44701T), isolated from a smear-ripened cheese.</title>
        <authorList>
            <consortium name="US DOE Joint Genome Institute (JGI-PGF)"/>
            <person name="Walter F."/>
            <person name="Albersmeier A."/>
            <person name="Kalinowski J."/>
            <person name="Ruckert C."/>
        </authorList>
    </citation>
    <scope>NUCLEOTIDE SEQUENCE</scope>
    <source>
        <strain evidence="5">CGMCC 4.7299</strain>
    </source>
</reference>
<keyword evidence="3" id="KW-0804">Transcription</keyword>
<evidence type="ECO:0000256" key="1">
    <source>
        <dbReference type="ARBA" id="ARBA00023015"/>
    </source>
</evidence>
<comment type="caution">
    <text evidence="5">The sequence shown here is derived from an EMBL/GenBank/DDBJ whole genome shotgun (WGS) entry which is preliminary data.</text>
</comment>
<evidence type="ECO:0000259" key="4">
    <source>
        <dbReference type="PROSITE" id="PS50995"/>
    </source>
</evidence>
<evidence type="ECO:0000313" key="5">
    <source>
        <dbReference type="EMBL" id="GGL06105.1"/>
    </source>
</evidence>
<evidence type="ECO:0000256" key="3">
    <source>
        <dbReference type="ARBA" id="ARBA00023163"/>
    </source>
</evidence>
<dbReference type="PANTHER" id="PTHR42756">
    <property type="entry name" value="TRANSCRIPTIONAL REGULATOR, MARR"/>
    <property type="match status" value="1"/>
</dbReference>
<dbReference type="InterPro" id="IPR036388">
    <property type="entry name" value="WH-like_DNA-bd_sf"/>
</dbReference>
<dbReference type="SUPFAM" id="SSF46785">
    <property type="entry name" value="Winged helix' DNA-binding domain"/>
    <property type="match status" value="1"/>
</dbReference>